<sequence>MMNELLFTHDYLIQRDRMVIIGFLVCQLLVNADRHRQIIIDTLIYKEFIRSSKRLSKISPFAKCSDRSL</sequence>
<dbReference type="KEGG" id="buu:WS70_18680"/>
<dbReference type="Proteomes" id="UP000062519">
    <property type="component" value="Chromosome 2"/>
</dbReference>
<reference evidence="1 2" key="1">
    <citation type="submission" date="2015-12" db="EMBL/GenBank/DDBJ databases">
        <title>Diversity of Burkholderia near neighbor genomes.</title>
        <authorList>
            <person name="Sahl J."/>
            <person name="Wagner D."/>
            <person name="Keim P."/>
        </authorList>
    </citation>
    <scope>NUCLEOTIDE SEQUENCE [LARGE SCALE GENOMIC DNA]</scope>
    <source>
        <strain evidence="1 2">BDU6</strain>
    </source>
</reference>
<proteinExistence type="predicted"/>
<dbReference type="EMBL" id="CP013387">
    <property type="protein sequence ID" value="AOJ03933.1"/>
    <property type="molecule type" value="Genomic_DNA"/>
</dbReference>
<protein>
    <submittedName>
        <fullName evidence="1">Uncharacterized protein</fullName>
    </submittedName>
</protein>
<name>A0A1B4FJR9_9BURK</name>
<gene>
    <name evidence="1" type="ORF">WS70_18680</name>
</gene>
<dbReference type="AlphaFoldDB" id="A0A1B4FJR9"/>
<keyword evidence="2" id="KW-1185">Reference proteome</keyword>
<evidence type="ECO:0000313" key="1">
    <source>
        <dbReference type="EMBL" id="AOJ03933.1"/>
    </source>
</evidence>
<evidence type="ECO:0000313" key="2">
    <source>
        <dbReference type="Proteomes" id="UP000062519"/>
    </source>
</evidence>
<organism evidence="1 2">
    <name type="scientific">Burkholderia mayonis</name>
    <dbReference type="NCBI Taxonomy" id="1385591"/>
    <lineage>
        <taxon>Bacteria</taxon>
        <taxon>Pseudomonadati</taxon>
        <taxon>Pseudomonadota</taxon>
        <taxon>Betaproteobacteria</taxon>
        <taxon>Burkholderiales</taxon>
        <taxon>Burkholderiaceae</taxon>
        <taxon>Burkholderia</taxon>
        <taxon>pseudomallei group</taxon>
    </lineage>
</organism>
<accession>A0A1B4FJR9</accession>